<reference evidence="6" key="1">
    <citation type="submission" date="2018-03" db="EMBL/GenBank/DDBJ databases">
        <authorList>
            <person name="Blom J."/>
        </authorList>
    </citation>
    <scope>NUCLEOTIDE SEQUENCE [LARGE SCALE GENOMIC DNA]</scope>
    <source>
        <strain evidence="6">KPC-SM-21</strain>
    </source>
</reference>
<keyword evidence="6" id="KW-1185">Reference proteome</keyword>
<name>A0A2U3MVL2_9GAMM</name>
<comment type="similarity">
    <text evidence="4">Belongs to the PqqD family.</text>
</comment>
<dbReference type="GO" id="GO:0018189">
    <property type="term" value="P:pyrroloquinoline quinone biosynthetic process"/>
    <property type="evidence" value="ECO:0007669"/>
    <property type="project" value="UniProtKB-UniRule"/>
</dbReference>
<dbReference type="EMBL" id="OOGT01000016">
    <property type="protein sequence ID" value="SPL69424.1"/>
    <property type="molecule type" value="Genomic_DNA"/>
</dbReference>
<evidence type="ECO:0000256" key="1">
    <source>
        <dbReference type="ARBA" id="ARBA00004886"/>
    </source>
</evidence>
<dbReference type="Proteomes" id="UP000245974">
    <property type="component" value="Unassembled WGS sequence"/>
</dbReference>
<dbReference type="InterPro" id="IPR022479">
    <property type="entry name" value="PqqD_bac"/>
</dbReference>
<evidence type="ECO:0000313" key="6">
    <source>
        <dbReference type="Proteomes" id="UP000245974"/>
    </source>
</evidence>
<evidence type="ECO:0000256" key="4">
    <source>
        <dbReference type="HAMAP-Rule" id="MF_00655"/>
    </source>
</evidence>
<dbReference type="InterPro" id="IPR041881">
    <property type="entry name" value="PqqD_sf"/>
</dbReference>
<dbReference type="AlphaFoldDB" id="A0A2U3MVL2"/>
<accession>A0A2U3MVL2</accession>
<dbReference type="InterPro" id="IPR008792">
    <property type="entry name" value="PQQD"/>
</dbReference>
<evidence type="ECO:0000256" key="2">
    <source>
        <dbReference type="ARBA" id="ARBA00011741"/>
    </source>
</evidence>
<comment type="pathway">
    <text evidence="1 4">Cofactor biosynthesis; pyrroloquinoline quinone biosynthesis.</text>
</comment>
<organism evidence="5 6">
    <name type="scientific">Acinetobacter stercoris</name>
    <dbReference type="NCBI Taxonomy" id="2126983"/>
    <lineage>
        <taxon>Bacteria</taxon>
        <taxon>Pseudomonadati</taxon>
        <taxon>Pseudomonadota</taxon>
        <taxon>Gammaproteobacteria</taxon>
        <taxon>Moraxellales</taxon>
        <taxon>Moraxellaceae</taxon>
        <taxon>Acinetobacter</taxon>
    </lineage>
</organism>
<sequence>MSEYAREKTVKWRAGYRFQFEAAQNKYVILYPEGMIQLNESASEIGQLIDGKLTTDQIIHQLEQKYPAVSELAGDVDDFMRVAHQQHWIEFL</sequence>
<gene>
    <name evidence="4 5" type="primary">pqqD</name>
    <name evidence="5" type="ORF">KPC_0602</name>
</gene>
<evidence type="ECO:0000256" key="3">
    <source>
        <dbReference type="ARBA" id="ARBA00022905"/>
    </source>
</evidence>
<dbReference type="HAMAP" id="MF_00655">
    <property type="entry name" value="PQQ_syn_PqqD"/>
    <property type="match status" value="1"/>
</dbReference>
<comment type="function">
    <text evidence="4">Functions as a PqqA binding protein and presents PqqA to PqqE, in the pyrroloquinoline quinone (PQQ) biosynthetic pathway.</text>
</comment>
<dbReference type="NCBIfam" id="TIGR03859">
    <property type="entry name" value="PQQ_PqqD"/>
    <property type="match status" value="1"/>
</dbReference>
<protein>
    <recommendedName>
        <fullName evidence="4">PqqA binding protein</fullName>
    </recommendedName>
    <alternativeName>
        <fullName evidence="4">Coenzyme PQQ synthesis protein D</fullName>
    </alternativeName>
    <alternativeName>
        <fullName evidence="4">Pyrroloquinoline quinone biosynthesis protein D</fullName>
    </alternativeName>
</protein>
<dbReference type="InParanoid" id="A0A2U3MVL2"/>
<dbReference type="UniPathway" id="UPA00539"/>
<dbReference type="Gene3D" id="1.10.10.1150">
    <property type="entry name" value="Coenzyme PQQ synthesis protein D (PqqD)"/>
    <property type="match status" value="1"/>
</dbReference>
<proteinExistence type="inferred from homology"/>
<dbReference type="GO" id="GO:0048038">
    <property type="term" value="F:quinone binding"/>
    <property type="evidence" value="ECO:0007669"/>
    <property type="project" value="InterPro"/>
</dbReference>
<evidence type="ECO:0000313" key="5">
    <source>
        <dbReference type="EMBL" id="SPL69424.1"/>
    </source>
</evidence>
<keyword evidence="3 4" id="KW-0884">PQQ biosynthesis</keyword>
<dbReference type="OrthoDB" id="7356791at2"/>
<dbReference type="Pfam" id="PF05402">
    <property type="entry name" value="PqqD"/>
    <property type="match status" value="1"/>
</dbReference>
<dbReference type="NCBIfam" id="NF002535">
    <property type="entry name" value="PRK02079.1"/>
    <property type="match status" value="1"/>
</dbReference>
<dbReference type="RefSeq" id="WP_121972957.1">
    <property type="nucleotide sequence ID" value="NZ_OOGT01000016.1"/>
</dbReference>
<comment type="subunit">
    <text evidence="2 4">Monomer. Interacts with PqqE.</text>
</comment>